<sequence>MEYAVIKPRCEQYWTNCGKNFISHTPGFREVMDRDRFLGLLKFLHLVDEHAADLDKSDKIYKMRPFLDTIFPKFRNYFTPQQNISVDEGMIPTKGRLGIKQYIKDKPTNWGIKAFMLTDSESGYILSGEIYTAKCNGLSLEELGATGSLLLQDAEMTDETHIVYVERFYSSVKLFYYLYDEMRVHAVGTVMTNRKHYPKQLKKKNKDLKNRGDCDCEFLCRHYLSELVWQDRKPINFLST</sequence>
<dbReference type="Pfam" id="PF13843">
    <property type="entry name" value="DDE_Tnp_1_7"/>
    <property type="match status" value="1"/>
</dbReference>
<organism evidence="2 3">
    <name type="scientific">Patella caerulea</name>
    <name type="common">Rayed Mediterranean limpet</name>
    <dbReference type="NCBI Taxonomy" id="87958"/>
    <lineage>
        <taxon>Eukaryota</taxon>
        <taxon>Metazoa</taxon>
        <taxon>Spiralia</taxon>
        <taxon>Lophotrochozoa</taxon>
        <taxon>Mollusca</taxon>
        <taxon>Gastropoda</taxon>
        <taxon>Patellogastropoda</taxon>
        <taxon>Patelloidea</taxon>
        <taxon>Patellidae</taxon>
        <taxon>Patella</taxon>
    </lineage>
</organism>
<evidence type="ECO:0000313" key="3">
    <source>
        <dbReference type="Proteomes" id="UP001347796"/>
    </source>
</evidence>
<dbReference type="Proteomes" id="UP001347796">
    <property type="component" value="Unassembled WGS sequence"/>
</dbReference>
<keyword evidence="3" id="KW-1185">Reference proteome</keyword>
<comment type="caution">
    <text evidence="2">The sequence shown here is derived from an EMBL/GenBank/DDBJ whole genome shotgun (WGS) entry which is preliminary data.</text>
</comment>
<dbReference type="EMBL" id="JAZGQO010000002">
    <property type="protein sequence ID" value="KAK6191058.1"/>
    <property type="molecule type" value="Genomic_DNA"/>
</dbReference>
<gene>
    <name evidence="2" type="ORF">SNE40_002806</name>
</gene>
<reference evidence="2 3" key="1">
    <citation type="submission" date="2024-01" db="EMBL/GenBank/DDBJ databases">
        <title>The genome of the rayed Mediterranean limpet Patella caerulea (Linnaeus, 1758).</title>
        <authorList>
            <person name="Anh-Thu Weber A."/>
            <person name="Halstead-Nussloch G."/>
        </authorList>
    </citation>
    <scope>NUCLEOTIDE SEQUENCE [LARGE SCALE GENOMIC DNA]</scope>
    <source>
        <strain evidence="2">AATW-2023a</strain>
        <tissue evidence="2">Whole specimen</tissue>
    </source>
</reference>
<dbReference type="InterPro" id="IPR029526">
    <property type="entry name" value="PGBD"/>
</dbReference>
<name>A0AAN8PZN0_PATCE</name>
<accession>A0AAN8PZN0</accession>
<feature type="domain" description="PiggyBac transposable element-derived protein" evidence="1">
    <location>
        <begin position="8"/>
        <end position="240"/>
    </location>
</feature>
<evidence type="ECO:0000313" key="2">
    <source>
        <dbReference type="EMBL" id="KAK6191058.1"/>
    </source>
</evidence>
<protein>
    <recommendedName>
        <fullName evidence="1">PiggyBac transposable element-derived protein domain-containing protein</fullName>
    </recommendedName>
</protein>
<dbReference type="AlphaFoldDB" id="A0AAN8PZN0"/>
<dbReference type="PANTHER" id="PTHR46599:SF3">
    <property type="entry name" value="PIGGYBAC TRANSPOSABLE ELEMENT-DERIVED PROTEIN 4"/>
    <property type="match status" value="1"/>
</dbReference>
<proteinExistence type="predicted"/>
<evidence type="ECO:0000259" key="1">
    <source>
        <dbReference type="Pfam" id="PF13843"/>
    </source>
</evidence>
<dbReference type="PANTHER" id="PTHR46599">
    <property type="entry name" value="PIGGYBAC TRANSPOSABLE ELEMENT-DERIVED PROTEIN 4"/>
    <property type="match status" value="1"/>
</dbReference>